<name>Q9V206_PYRAB</name>
<dbReference type="AlphaFoldDB" id="Q9V206"/>
<dbReference type="PIR" id="A75218">
    <property type="entry name" value="A75218"/>
</dbReference>
<dbReference type="OrthoDB" id="379815at2157"/>
<dbReference type="EMBL" id="HE613800">
    <property type="protein sequence ID" value="CCE69645.1"/>
    <property type="molecule type" value="Genomic_DNA"/>
</dbReference>
<dbReference type="STRING" id="272844.PAB0182"/>
<dbReference type="KEGG" id="pab:PAB0182"/>
<reference evidence="1 3" key="4">
    <citation type="journal article" date="2003" name="Mol. Microbiol.">
        <title>An integrated analysis of the genome of the hyperthermophilic archaeon Pyrococcus abyssi.</title>
        <authorList>
            <person name="Cohen G."/>
            <person name="Barbe V."/>
            <person name="Flament D."/>
            <person name="Galperin M."/>
            <person name="Heilig R."/>
            <person name="Ripp R."/>
            <person name="Lecompte O."/>
            <person name="Prieur D."/>
            <person name="Poch O."/>
            <person name="Quellerou J."/>
            <person name="Thierry J.C."/>
            <person name="Van der Oost J."/>
            <person name="Weissenbach J."/>
            <person name="Zivanovic Y."/>
            <person name="Forterre P."/>
        </authorList>
    </citation>
    <scope>NUCLEOTIDE SEQUENCE [LARGE SCALE GENOMIC DNA]</scope>
    <source>
        <strain evidence="3">GE5 / Orsay</strain>
        <strain evidence="1">Orsay</strain>
    </source>
</reference>
<dbReference type="PATRIC" id="fig|272844.11.peg.288"/>
<keyword evidence="3" id="KW-1185">Reference proteome</keyword>
<reference evidence="1" key="3">
    <citation type="journal article" date="2001" name="Genome Res.">
        <title>Genome evolution at the genus level: comparison of three complete genomes of hyperthermophilic archaea.</title>
        <authorList>
            <person name="Lecompte O."/>
            <person name="Ripp R."/>
            <person name="Puzos-Barbe V."/>
            <person name="Duprat S."/>
            <person name="Heilig R."/>
            <person name="Dietrich J."/>
            <person name="Thierry J.C."/>
            <person name="Poch O."/>
        </authorList>
    </citation>
    <scope>NUCLEOTIDE SEQUENCE</scope>
    <source>
        <strain evidence="1">Orsay</strain>
    </source>
</reference>
<dbReference type="Proteomes" id="UP000009139">
    <property type="component" value="Chromosome"/>
</dbReference>
<dbReference type="Proteomes" id="UP000000810">
    <property type="component" value="Chromosome"/>
</dbReference>
<dbReference type="eggNOG" id="arCOG12477">
    <property type="taxonomic scope" value="Archaea"/>
</dbReference>
<gene>
    <name evidence="1" type="ordered locus">PAB0182</name>
</gene>
<accession>Q9V206</accession>
<organism evidence="1 3">
    <name type="scientific">Pyrococcus abyssi (strain GE5 / Orsay)</name>
    <dbReference type="NCBI Taxonomy" id="272844"/>
    <lineage>
        <taxon>Archaea</taxon>
        <taxon>Methanobacteriati</taxon>
        <taxon>Methanobacteriota</taxon>
        <taxon>Thermococci</taxon>
        <taxon>Thermococcales</taxon>
        <taxon>Thermococcaceae</taxon>
        <taxon>Pyrococcus</taxon>
    </lineage>
</organism>
<protein>
    <submittedName>
        <fullName evidence="1">Uncharacterized protein</fullName>
    </submittedName>
</protein>
<proteinExistence type="predicted"/>
<evidence type="ECO:0000313" key="3">
    <source>
        <dbReference type="Proteomes" id="UP000000810"/>
    </source>
</evidence>
<evidence type="ECO:0000313" key="4">
    <source>
        <dbReference type="Proteomes" id="UP000009139"/>
    </source>
</evidence>
<reference evidence="1" key="1">
    <citation type="submission" date="1999-07" db="EMBL/GenBank/DDBJ databases">
        <authorList>
            <person name="Genoscope"/>
        </authorList>
    </citation>
    <scope>NUCLEOTIDE SEQUENCE</scope>
    <source>
        <strain evidence="1">Orsay</strain>
    </source>
</reference>
<dbReference type="EMBL" id="AJ248283">
    <property type="protein sequence ID" value="CAB49192.1"/>
    <property type="molecule type" value="Genomic_DNA"/>
</dbReference>
<evidence type="ECO:0000313" key="1">
    <source>
        <dbReference type="EMBL" id="CAB49192.1"/>
    </source>
</evidence>
<sequence length="213" mass="24099">MRKIITLGVVLVIFLIGYSTLSLNSSLEERKPTIDQIVSEISSYSSFCWIVNGTSLSVPLFRARAKSVKACINYSNGSAIYWVRDEGGKDFSYQINMDELDWDIVVHSVWPELNIMNFLKWILENGNVTEVKRVDEGYEFHVLHEYKEESNAGTLENPRVVEITIVWNVTLVVNDNGKLVGGHFIGKSIGPSNVNTANWVQEGNFSILRTNEH</sequence>
<dbReference type="RefSeq" id="WP_010867392.1">
    <property type="nucleotide sequence ID" value="NC_000868.1"/>
</dbReference>
<evidence type="ECO:0000313" key="2">
    <source>
        <dbReference type="EMBL" id="CCE69645.1"/>
    </source>
</evidence>
<reference evidence="1" key="2">
    <citation type="journal article" date="2000" name="J. Mol. Biol.">
        <title>Archaeal homologs of eukaryotic methylation guide small nucleolar RNAs: lessons from the Pyrococcus genomes.</title>
        <authorList>
            <person name="Gaspin C."/>
            <person name="Cavaille J."/>
            <person name="Erauso G."/>
        </authorList>
    </citation>
    <scope>NUCLEOTIDE SEQUENCE</scope>
    <source>
        <strain evidence="1">Orsay</strain>
    </source>
</reference>
<reference evidence="2 4" key="5">
    <citation type="journal article" date="2012" name="Curr. Microbiol.">
        <title>Re-annotation of two hyperthermophilic archaea Pyrococcus abyssi GE5 and Pyrococcus furiosus DSM 3638.</title>
        <authorList>
            <person name="Gao J."/>
            <person name="Wang J."/>
        </authorList>
    </citation>
    <scope>GENOME REANNOTATION</scope>
    <source>
        <strain evidence="2">GE5</strain>
        <strain evidence="4">GE5 / Orsay</strain>
    </source>
</reference>
<dbReference type="HOGENOM" id="CLU_1292066_0_0_2"/>